<organism evidence="3 4">
    <name type="scientific">Geothrix limicola</name>
    <dbReference type="NCBI Taxonomy" id="2927978"/>
    <lineage>
        <taxon>Bacteria</taxon>
        <taxon>Pseudomonadati</taxon>
        <taxon>Acidobacteriota</taxon>
        <taxon>Holophagae</taxon>
        <taxon>Holophagales</taxon>
        <taxon>Holophagaceae</taxon>
        <taxon>Geothrix</taxon>
    </lineage>
</organism>
<proteinExistence type="predicted"/>
<dbReference type="Pfam" id="PF01627">
    <property type="entry name" value="Hpt"/>
    <property type="match status" value="1"/>
</dbReference>
<dbReference type="EMBL" id="BSDE01000002">
    <property type="protein sequence ID" value="GLH72909.1"/>
    <property type="molecule type" value="Genomic_DNA"/>
</dbReference>
<feature type="modified residue" description="Phosphohistidine" evidence="1">
    <location>
        <position position="60"/>
    </location>
</feature>
<dbReference type="SUPFAM" id="SSF47226">
    <property type="entry name" value="Histidine-containing phosphotransfer domain, HPT domain"/>
    <property type="match status" value="1"/>
</dbReference>
<evidence type="ECO:0000313" key="4">
    <source>
        <dbReference type="Proteomes" id="UP001165069"/>
    </source>
</evidence>
<reference evidence="3 4" key="1">
    <citation type="journal article" date="2023" name="Antonie Van Leeuwenhoek">
        <title>Mesoterricola silvestris gen. nov., sp. nov., Mesoterricola sediminis sp. nov., Geothrix oryzae sp. nov., Geothrix edaphica sp. nov., Geothrix rubra sp. nov., and Geothrix limicola sp. nov., six novel members of Acidobacteriota isolated from soils.</title>
        <authorList>
            <person name="Itoh H."/>
            <person name="Sugisawa Y."/>
            <person name="Mise K."/>
            <person name="Xu Z."/>
            <person name="Kuniyasu M."/>
            <person name="Ushijima N."/>
            <person name="Kawano K."/>
            <person name="Kobayashi E."/>
            <person name="Shiratori Y."/>
            <person name="Masuda Y."/>
            <person name="Senoo K."/>
        </authorList>
    </citation>
    <scope>NUCLEOTIDE SEQUENCE [LARGE SCALE GENOMIC DNA]</scope>
    <source>
        <strain evidence="3 4">Red804</strain>
    </source>
</reference>
<sequence>MSEWPILDPQPLRDLLDMGAEGELVQELIALFQEDVPPRMQALREGLASGNLQALLMESHQMKGALSNLGLVRFAEMAGRIEIEARAGNLEEAPALIASLPAAYDEALQALQQAFPAA</sequence>
<dbReference type="Gene3D" id="1.20.120.160">
    <property type="entry name" value="HPT domain"/>
    <property type="match status" value="1"/>
</dbReference>
<keyword evidence="1" id="KW-0597">Phosphoprotein</keyword>
<feature type="domain" description="HPt" evidence="2">
    <location>
        <begin position="21"/>
        <end position="114"/>
    </location>
</feature>
<dbReference type="Proteomes" id="UP001165069">
    <property type="component" value="Unassembled WGS sequence"/>
</dbReference>
<protein>
    <recommendedName>
        <fullName evidence="2">HPt domain-containing protein</fullName>
    </recommendedName>
</protein>
<gene>
    <name evidence="3" type="ORF">GETHLI_14110</name>
</gene>
<dbReference type="RefSeq" id="WP_285573182.1">
    <property type="nucleotide sequence ID" value="NZ_BSDE01000002.1"/>
</dbReference>
<dbReference type="PROSITE" id="PS50894">
    <property type="entry name" value="HPT"/>
    <property type="match status" value="1"/>
</dbReference>
<dbReference type="InterPro" id="IPR008207">
    <property type="entry name" value="Sig_transdc_His_kin_Hpt_dom"/>
</dbReference>
<accession>A0ABQ5QDI7</accession>
<comment type="caution">
    <text evidence="3">The sequence shown here is derived from an EMBL/GenBank/DDBJ whole genome shotgun (WGS) entry which is preliminary data.</text>
</comment>
<evidence type="ECO:0000259" key="2">
    <source>
        <dbReference type="PROSITE" id="PS50894"/>
    </source>
</evidence>
<name>A0ABQ5QDI7_9BACT</name>
<evidence type="ECO:0000256" key="1">
    <source>
        <dbReference type="PROSITE-ProRule" id="PRU00110"/>
    </source>
</evidence>
<keyword evidence="4" id="KW-1185">Reference proteome</keyword>
<dbReference type="InterPro" id="IPR036641">
    <property type="entry name" value="HPT_dom_sf"/>
</dbReference>
<evidence type="ECO:0000313" key="3">
    <source>
        <dbReference type="EMBL" id="GLH72909.1"/>
    </source>
</evidence>